<reference evidence="1 2" key="1">
    <citation type="submission" date="2014-04" db="EMBL/GenBank/DDBJ databases">
        <authorList>
            <consortium name="DOE Joint Genome Institute"/>
            <person name="Kuo A."/>
            <person name="Girlanda M."/>
            <person name="Perotto S."/>
            <person name="Kohler A."/>
            <person name="Nagy L.G."/>
            <person name="Floudas D."/>
            <person name="Copeland A."/>
            <person name="Barry K.W."/>
            <person name="Cichocki N."/>
            <person name="Veneault-Fourrey C."/>
            <person name="LaButti K."/>
            <person name="Lindquist E.A."/>
            <person name="Lipzen A."/>
            <person name="Lundell T."/>
            <person name="Morin E."/>
            <person name="Murat C."/>
            <person name="Sun H."/>
            <person name="Tunlid A."/>
            <person name="Henrissat B."/>
            <person name="Grigoriev I.V."/>
            <person name="Hibbett D.S."/>
            <person name="Martin F."/>
            <person name="Nordberg H.P."/>
            <person name="Cantor M.N."/>
            <person name="Hua S.X."/>
        </authorList>
    </citation>
    <scope>NUCLEOTIDE SEQUENCE [LARGE SCALE GENOMIC DNA]</scope>
    <source>
        <strain evidence="1 2">MUT 4182</strain>
    </source>
</reference>
<reference evidence="2" key="2">
    <citation type="submission" date="2015-01" db="EMBL/GenBank/DDBJ databases">
        <title>Evolutionary Origins and Diversification of the Mycorrhizal Mutualists.</title>
        <authorList>
            <consortium name="DOE Joint Genome Institute"/>
            <consortium name="Mycorrhizal Genomics Consortium"/>
            <person name="Kohler A."/>
            <person name="Kuo A."/>
            <person name="Nagy L.G."/>
            <person name="Floudas D."/>
            <person name="Copeland A."/>
            <person name="Barry K.W."/>
            <person name="Cichocki N."/>
            <person name="Veneault-Fourrey C."/>
            <person name="LaButti K."/>
            <person name="Lindquist E.A."/>
            <person name="Lipzen A."/>
            <person name="Lundell T."/>
            <person name="Morin E."/>
            <person name="Murat C."/>
            <person name="Riley R."/>
            <person name="Ohm R."/>
            <person name="Sun H."/>
            <person name="Tunlid A."/>
            <person name="Henrissat B."/>
            <person name="Grigoriev I.V."/>
            <person name="Hibbett D.S."/>
            <person name="Martin F."/>
        </authorList>
    </citation>
    <scope>NUCLEOTIDE SEQUENCE [LARGE SCALE GENOMIC DNA]</scope>
    <source>
        <strain evidence="2">MUT 4182</strain>
    </source>
</reference>
<evidence type="ECO:0000313" key="2">
    <source>
        <dbReference type="Proteomes" id="UP000054248"/>
    </source>
</evidence>
<proteinExistence type="predicted"/>
<dbReference type="AlphaFoldDB" id="A0A0C3K594"/>
<dbReference type="Gene3D" id="2.160.20.10">
    <property type="entry name" value="Single-stranded right-handed beta-helix, Pectin lyase-like"/>
    <property type="match status" value="1"/>
</dbReference>
<evidence type="ECO:0000313" key="1">
    <source>
        <dbReference type="EMBL" id="KIO16558.1"/>
    </source>
</evidence>
<dbReference type="Proteomes" id="UP000054248">
    <property type="component" value="Unassembled WGS sequence"/>
</dbReference>
<feature type="non-terminal residue" evidence="1">
    <location>
        <position position="1"/>
    </location>
</feature>
<organism evidence="1 2">
    <name type="scientific">Tulasnella calospora MUT 4182</name>
    <dbReference type="NCBI Taxonomy" id="1051891"/>
    <lineage>
        <taxon>Eukaryota</taxon>
        <taxon>Fungi</taxon>
        <taxon>Dikarya</taxon>
        <taxon>Basidiomycota</taxon>
        <taxon>Agaricomycotina</taxon>
        <taxon>Agaricomycetes</taxon>
        <taxon>Cantharellales</taxon>
        <taxon>Tulasnellaceae</taxon>
        <taxon>Tulasnella</taxon>
    </lineage>
</organism>
<dbReference type="OrthoDB" id="2587928at2759"/>
<gene>
    <name evidence="1" type="ORF">M407DRAFT_33788</name>
</gene>
<protein>
    <recommendedName>
        <fullName evidence="3">Right handed beta helix domain-containing protein</fullName>
    </recommendedName>
</protein>
<keyword evidence="2" id="KW-1185">Reference proteome</keyword>
<dbReference type="SMART" id="SM00710">
    <property type="entry name" value="PbH1"/>
    <property type="match status" value="4"/>
</dbReference>
<accession>A0A0C3K594</accession>
<name>A0A0C3K594_9AGAM</name>
<evidence type="ECO:0008006" key="3">
    <source>
        <dbReference type="Google" id="ProtNLM"/>
    </source>
</evidence>
<sequence>TVADRINAALSAPGATGFSLKLCPDTNYPISAPIKFASPNQEITTQGFPGLDLSHRATITVNGPINANETGHSTAVDGTCDNCTSVAVQIQGNRAAGSGPIVGGANLEFGGNNQNQVIEWVHSEKPRSWSCLHVAEGPFTCANALIQNNDIGPCGSDVFGRWADGISLSCKGSTVFNNTIIGATDGGIVIFGSPGSWVHGNTVRAGDAMQLGGINLVDYDPWSGDYTGVVVENNQILGGFATSVTNPTTNQGKNPEGAFIKIGIALGPHPWVGDKLGTSLNRGAVVRNNTFQGAFGYAMAAGGVSNFTVSGNIIDADVSFIGSAGPNCSTTDVPAPAPFVFNSSQVFDSSMQQAFVNCDANALLCILPDNDDLWPYVPATKIDPTVSSGSSSPSEAGNAVNLRRHLWPLA</sequence>
<dbReference type="SUPFAM" id="SSF51126">
    <property type="entry name" value="Pectin lyase-like"/>
    <property type="match status" value="1"/>
</dbReference>
<dbReference type="EMBL" id="KN823532">
    <property type="protein sequence ID" value="KIO16558.1"/>
    <property type="molecule type" value="Genomic_DNA"/>
</dbReference>
<dbReference type="HOGENOM" id="CLU_037535_0_0_1"/>
<dbReference type="InterPro" id="IPR012334">
    <property type="entry name" value="Pectin_lyas_fold"/>
</dbReference>
<dbReference type="InterPro" id="IPR006626">
    <property type="entry name" value="PbH1"/>
</dbReference>
<dbReference type="InterPro" id="IPR011050">
    <property type="entry name" value="Pectin_lyase_fold/virulence"/>
</dbReference>
<dbReference type="STRING" id="1051891.A0A0C3K594"/>